<keyword evidence="2" id="KW-1185">Reference proteome</keyword>
<accession>A0ABR5PQM0</accession>
<dbReference type="Pfam" id="PF17312">
    <property type="entry name" value="Helveticin_J"/>
    <property type="match status" value="1"/>
</dbReference>
<dbReference type="EMBL" id="AZGN01000019">
    <property type="protein sequence ID" value="KRM33699.1"/>
    <property type="molecule type" value="Genomic_DNA"/>
</dbReference>
<comment type="caution">
    <text evidence="1">The sequence shown here is derived from an EMBL/GenBank/DDBJ whole genome shotgun (WGS) entry which is preliminary data.</text>
</comment>
<proteinExistence type="predicted"/>
<reference evidence="1 2" key="1">
    <citation type="journal article" date="2015" name="Genome Announc.">
        <title>Expanding the biotechnology potential of lactobacilli through comparative genomics of 213 strains and associated genera.</title>
        <authorList>
            <person name="Sun Z."/>
            <person name="Harris H.M."/>
            <person name="McCann A."/>
            <person name="Guo C."/>
            <person name="Argimon S."/>
            <person name="Zhang W."/>
            <person name="Yang X."/>
            <person name="Jeffery I.B."/>
            <person name="Cooney J.C."/>
            <person name="Kagawa T.F."/>
            <person name="Liu W."/>
            <person name="Song Y."/>
            <person name="Salvetti E."/>
            <person name="Wrobel A."/>
            <person name="Rasinkangas P."/>
            <person name="Parkhill J."/>
            <person name="Rea M.C."/>
            <person name="O'Sullivan O."/>
            <person name="Ritari J."/>
            <person name="Douillard F.P."/>
            <person name="Paul Ross R."/>
            <person name="Yang R."/>
            <person name="Briner A.E."/>
            <person name="Felis G.E."/>
            <person name="de Vos W.M."/>
            <person name="Barrangou R."/>
            <person name="Klaenhammer T.R."/>
            <person name="Caufield P.W."/>
            <person name="Cui Y."/>
            <person name="Zhang H."/>
            <person name="O'Toole P.W."/>
        </authorList>
    </citation>
    <scope>NUCLEOTIDE SEQUENCE [LARGE SCALE GENOMIC DNA]</scope>
    <source>
        <strain evidence="1 2">DSM 6629</strain>
    </source>
</reference>
<organism evidence="1 2">
    <name type="scientific">Lactobacillus intestinalis DSM 6629</name>
    <dbReference type="NCBI Taxonomy" id="1423761"/>
    <lineage>
        <taxon>Bacteria</taxon>
        <taxon>Bacillati</taxon>
        <taxon>Bacillota</taxon>
        <taxon>Bacilli</taxon>
        <taxon>Lactobacillales</taxon>
        <taxon>Lactobacillaceae</taxon>
        <taxon>Lactobacillus</taxon>
    </lineage>
</organism>
<gene>
    <name evidence="1" type="ORF">FC44_GL000833</name>
</gene>
<dbReference type="GeneID" id="75116304"/>
<dbReference type="InterPro" id="IPR035280">
    <property type="entry name" value="Helveticin_J"/>
</dbReference>
<name>A0ABR5PQM0_9LACO</name>
<sequence length="172" mass="19300">MIVALDDSKNAHFGLFDLATINSRLNGVQTSGSKQGHVPLNEVTSLASFTIPAITNTIPSLQGFDIDNRNNIYVSCQPHPVWPKGQRGPRQIVKIPWGETGSSNWYVANYDGYNSDLDISGYYTEFEGVQVIDEDSLYLTVLHIIMQIKVYLQIKIRSSKLVVSRHINLNFE</sequence>
<protein>
    <submittedName>
        <fullName evidence="1">Bacteriocin helveticin-j</fullName>
    </submittedName>
</protein>
<dbReference type="Proteomes" id="UP000051735">
    <property type="component" value="Unassembled WGS sequence"/>
</dbReference>
<evidence type="ECO:0000313" key="1">
    <source>
        <dbReference type="EMBL" id="KRM33699.1"/>
    </source>
</evidence>
<evidence type="ECO:0000313" key="2">
    <source>
        <dbReference type="Proteomes" id="UP000051735"/>
    </source>
</evidence>
<dbReference type="RefSeq" id="WP_057809847.1">
    <property type="nucleotide sequence ID" value="NZ_AZGN01000019.1"/>
</dbReference>